<dbReference type="AlphaFoldDB" id="A0A1I1FBL5"/>
<dbReference type="InterPro" id="IPR055170">
    <property type="entry name" value="GFO_IDH_MocA-like_dom"/>
</dbReference>
<evidence type="ECO:0000259" key="3">
    <source>
        <dbReference type="Pfam" id="PF22725"/>
    </source>
</evidence>
<dbReference type="InterPro" id="IPR006311">
    <property type="entry name" value="TAT_signal"/>
</dbReference>
<dbReference type="STRING" id="662367.SAMN05216167_101194"/>
<evidence type="ECO:0000313" key="5">
    <source>
        <dbReference type="Proteomes" id="UP000198598"/>
    </source>
</evidence>
<feature type="domain" description="Gfo/Idh/MocA-like oxidoreductase N-terminal" evidence="2">
    <location>
        <begin position="42"/>
        <end position="165"/>
    </location>
</feature>
<dbReference type="Proteomes" id="UP000198598">
    <property type="component" value="Unassembled WGS sequence"/>
</dbReference>
<dbReference type="Gene3D" id="3.30.360.10">
    <property type="entry name" value="Dihydrodipicolinate Reductase, domain 2"/>
    <property type="match status" value="1"/>
</dbReference>
<dbReference type="PANTHER" id="PTHR43818">
    <property type="entry name" value="BCDNA.GH03377"/>
    <property type="match status" value="1"/>
</dbReference>
<name>A0A1I1FBL5_9BACT</name>
<dbReference type="RefSeq" id="WP_093822597.1">
    <property type="nucleotide sequence ID" value="NZ_FOLQ01000001.1"/>
</dbReference>
<dbReference type="SUPFAM" id="SSF55347">
    <property type="entry name" value="Glyceraldehyde-3-phosphate dehydrogenase-like, C-terminal domain"/>
    <property type="match status" value="1"/>
</dbReference>
<keyword evidence="5" id="KW-1185">Reference proteome</keyword>
<dbReference type="InterPro" id="IPR008354">
    <property type="entry name" value="Glc-Fru_OxRdtase_bac"/>
</dbReference>
<feature type="domain" description="GFO/IDH/MocA-like oxidoreductase" evidence="3">
    <location>
        <begin position="174"/>
        <end position="280"/>
    </location>
</feature>
<dbReference type="GO" id="GO:0000166">
    <property type="term" value="F:nucleotide binding"/>
    <property type="evidence" value="ECO:0007669"/>
    <property type="project" value="InterPro"/>
</dbReference>
<dbReference type="InterPro" id="IPR050463">
    <property type="entry name" value="Gfo/Idh/MocA_oxidrdct_glycsds"/>
</dbReference>
<dbReference type="OrthoDB" id="9795543at2"/>
<dbReference type="GO" id="GO:0016491">
    <property type="term" value="F:oxidoreductase activity"/>
    <property type="evidence" value="ECO:0007669"/>
    <property type="project" value="UniProtKB-KW"/>
</dbReference>
<dbReference type="PANTHER" id="PTHR43818:SF11">
    <property type="entry name" value="BCDNA.GH03377"/>
    <property type="match status" value="1"/>
</dbReference>
<evidence type="ECO:0000256" key="1">
    <source>
        <dbReference type="ARBA" id="ARBA00023002"/>
    </source>
</evidence>
<accession>A0A1I1FBL5</accession>
<proteinExistence type="predicted"/>
<dbReference type="PROSITE" id="PS51318">
    <property type="entry name" value="TAT"/>
    <property type="match status" value="1"/>
</dbReference>
<dbReference type="InterPro" id="IPR036291">
    <property type="entry name" value="NAD(P)-bd_dom_sf"/>
</dbReference>
<protein>
    <submittedName>
        <fullName evidence="4">Predicted dehydrogenase</fullName>
    </submittedName>
</protein>
<reference evidence="4 5" key="1">
    <citation type="submission" date="2016-10" db="EMBL/GenBank/DDBJ databases">
        <authorList>
            <person name="de Groot N.N."/>
        </authorList>
    </citation>
    <scope>NUCLEOTIDE SEQUENCE [LARGE SCALE GENOMIC DNA]</scope>
    <source>
        <strain evidence="4 5">DSM 26130</strain>
    </source>
</reference>
<dbReference type="Pfam" id="PF01408">
    <property type="entry name" value="GFO_IDH_MocA"/>
    <property type="match status" value="1"/>
</dbReference>
<organism evidence="4 5">
    <name type="scientific">Spirosoma endophyticum</name>
    <dbReference type="NCBI Taxonomy" id="662367"/>
    <lineage>
        <taxon>Bacteria</taxon>
        <taxon>Pseudomonadati</taxon>
        <taxon>Bacteroidota</taxon>
        <taxon>Cytophagia</taxon>
        <taxon>Cytophagales</taxon>
        <taxon>Cytophagaceae</taxon>
        <taxon>Spirosoma</taxon>
    </lineage>
</organism>
<keyword evidence="1" id="KW-0560">Oxidoreductase</keyword>
<dbReference type="SUPFAM" id="SSF51735">
    <property type="entry name" value="NAD(P)-binding Rossmann-fold domains"/>
    <property type="match status" value="1"/>
</dbReference>
<dbReference type="EMBL" id="FOLQ01000001">
    <property type="protein sequence ID" value="SFB96671.1"/>
    <property type="molecule type" value="Genomic_DNA"/>
</dbReference>
<dbReference type="Gene3D" id="3.40.50.720">
    <property type="entry name" value="NAD(P)-binding Rossmann-like Domain"/>
    <property type="match status" value="1"/>
</dbReference>
<evidence type="ECO:0000313" key="4">
    <source>
        <dbReference type="EMBL" id="SFB96671.1"/>
    </source>
</evidence>
<dbReference type="InterPro" id="IPR000683">
    <property type="entry name" value="Gfo/Idh/MocA-like_OxRdtase_N"/>
</dbReference>
<sequence>MNKVTRRGFVERIGLGLGVAATLPSFASQLEMVSPNQAGKKLNVALCGLGRYANVLKQGLSTSHYCHLAGVVTGTPDKASQWKKDYAIPDKNIYSYQNFDQIRNNPDIDLVYITLPNGLHKEYTIRAAQAGKHVIVEKPMAFTEKDCQEMIDACKSAGVQLAVGYRLHYEPYHLEIKRLGQEKVFGQVRLIDASLGYRLAGISPDDWHLKKAIAGGGPLMNLGVYCVQSSRYVLGEEPISVTAQFGPVTMPDLFKEVEENITWQLNFPSGAICTSSSMSDCNIDRFFASADEGYFELSPALSYGPFKGKTTQGVLNFPTINQQAAMVDDIANYLLANKPLPTHISGEEGRKDMKVLEGIYRAATTGRKVNLK</sequence>
<evidence type="ECO:0000259" key="2">
    <source>
        <dbReference type="Pfam" id="PF01408"/>
    </source>
</evidence>
<dbReference type="Pfam" id="PF22725">
    <property type="entry name" value="GFO_IDH_MocA_C3"/>
    <property type="match status" value="1"/>
</dbReference>
<dbReference type="PRINTS" id="PR01775">
    <property type="entry name" value="GLFROXRDTASE"/>
</dbReference>
<gene>
    <name evidence="4" type="ORF">SAMN05216167_101194</name>
</gene>